<keyword evidence="1" id="KW-0067">ATP-binding</keyword>
<feature type="domain" description="ATP-grasp" evidence="3">
    <location>
        <begin position="118"/>
        <end position="302"/>
    </location>
</feature>
<evidence type="ECO:0000313" key="5">
    <source>
        <dbReference type="Proteomes" id="UP000009173"/>
    </source>
</evidence>
<evidence type="ECO:0000259" key="3">
    <source>
        <dbReference type="PROSITE" id="PS50975"/>
    </source>
</evidence>
<dbReference type="GO" id="GO:0005524">
    <property type="term" value="F:ATP binding"/>
    <property type="evidence" value="ECO:0007669"/>
    <property type="project" value="UniProtKB-UniRule"/>
</dbReference>
<evidence type="ECO:0000313" key="4">
    <source>
        <dbReference type="EMBL" id="ABM30058.1"/>
    </source>
</evidence>
<dbReference type="InterPro" id="IPR003806">
    <property type="entry name" value="ATP-grasp_PylC-type"/>
</dbReference>
<dbReference type="RefSeq" id="WP_011787345.1">
    <property type="nucleotide sequence ID" value="NC_008741.1"/>
</dbReference>
<dbReference type="EMBL" id="CP000528">
    <property type="protein sequence ID" value="ABM30058.1"/>
    <property type="molecule type" value="Genomic_DNA"/>
</dbReference>
<dbReference type="HOGENOM" id="CLU_034084_2_1_7"/>
<dbReference type="Gene3D" id="3.30.1490.20">
    <property type="entry name" value="ATP-grasp fold, A domain"/>
    <property type="match status" value="1"/>
</dbReference>
<dbReference type="PROSITE" id="PS50975">
    <property type="entry name" value="ATP_GRASP"/>
    <property type="match status" value="1"/>
</dbReference>
<dbReference type="AlphaFoldDB" id="A0A0H3ACC4"/>
<gene>
    <name evidence="4" type="ordered locus">Dvul_3047</name>
</gene>
<protein>
    <recommendedName>
        <fullName evidence="3">ATP-grasp domain-containing protein</fullName>
    </recommendedName>
</protein>
<geneLocation type="plasmid" evidence="4 5">
    <name>pDVUL01</name>
</geneLocation>
<keyword evidence="4" id="KW-0614">Plasmid</keyword>
<dbReference type="KEGG" id="dvl:Dvul_3047"/>
<dbReference type="SUPFAM" id="SSF56059">
    <property type="entry name" value="Glutathione synthetase ATP-binding domain-like"/>
    <property type="match status" value="1"/>
</dbReference>
<evidence type="ECO:0000256" key="1">
    <source>
        <dbReference type="PROSITE-ProRule" id="PRU00409"/>
    </source>
</evidence>
<dbReference type="InterPro" id="IPR011761">
    <property type="entry name" value="ATP-grasp"/>
</dbReference>
<dbReference type="GO" id="GO:0046872">
    <property type="term" value="F:metal ion binding"/>
    <property type="evidence" value="ECO:0007669"/>
    <property type="project" value="InterPro"/>
</dbReference>
<accession>A0A0H3ACC4</accession>
<dbReference type="Gene3D" id="3.30.470.20">
    <property type="entry name" value="ATP-grasp fold, B domain"/>
    <property type="match status" value="1"/>
</dbReference>
<organism evidence="4 5">
    <name type="scientific">Nitratidesulfovibrio vulgaris (strain DP4)</name>
    <name type="common">Desulfovibrio vulgaris</name>
    <dbReference type="NCBI Taxonomy" id="391774"/>
    <lineage>
        <taxon>Bacteria</taxon>
        <taxon>Pseudomonadati</taxon>
        <taxon>Thermodesulfobacteriota</taxon>
        <taxon>Desulfovibrionia</taxon>
        <taxon>Desulfovibrionales</taxon>
        <taxon>Desulfovibrionaceae</taxon>
        <taxon>Nitratidesulfovibrio</taxon>
    </lineage>
</organism>
<dbReference type="Gene3D" id="3.40.50.20">
    <property type="match status" value="1"/>
</dbReference>
<proteinExistence type="predicted"/>
<dbReference type="InterPro" id="IPR013815">
    <property type="entry name" value="ATP_grasp_subdomain_1"/>
</dbReference>
<dbReference type="Pfam" id="PF02655">
    <property type="entry name" value="ATP-grasp_3"/>
    <property type="match status" value="1"/>
</dbReference>
<sequence>MSVVLVLGAETMLARVVSRSLHRAGFTVLAASSTPWPICAYSRYVRRTFTHADPKHDESRFIDDIRRICETQGVDVLLPILRECAVIARHRHLFGPGVRMLLGDAATLADFGDKYRTYEVARDAGLAVPEYRRAADLAADPAALAAFPCPCLAKPVWGWGGYGMYECASPQEVAARITAMTDRQREDYFMQQRMPGDVVCVAMLCEAGQMHACDTFRIVASYPRRHGQSTLRESVRADAAVDALRTLLAHVGWTGPCQADFIIDPVTGTPYLIDINARYWNSLIQSTARGVDFPVMHCRMALGMGDAGGAGGAGDVPGTGAAGVSPSVPPGVPPSVPPGVPEGAPGMSAGMCADKDTGVSTAWFSRALRGDPALLLRRLFSRPQGQAARGIAAFDDWDVRDPLPFFAWPLRHLLGRIASRVAPHHYATDGTGRGEACRS</sequence>
<evidence type="ECO:0000256" key="2">
    <source>
        <dbReference type="SAM" id="MobiDB-lite"/>
    </source>
</evidence>
<feature type="region of interest" description="Disordered" evidence="2">
    <location>
        <begin position="313"/>
        <end position="338"/>
    </location>
</feature>
<dbReference type="Proteomes" id="UP000009173">
    <property type="component" value="Plasmid pDVUL01"/>
</dbReference>
<feature type="compositionally biased region" description="Pro residues" evidence="2">
    <location>
        <begin position="327"/>
        <end position="338"/>
    </location>
</feature>
<reference evidence="5" key="1">
    <citation type="journal article" date="2009" name="Environ. Microbiol.">
        <title>Contribution of mobile genetic elements to Desulfovibrio vulgaris genome plasticity.</title>
        <authorList>
            <person name="Walker C.B."/>
            <person name="Stolyar S."/>
            <person name="Chivian D."/>
            <person name="Pinel N."/>
            <person name="Gabster J.A."/>
            <person name="Dehal P.S."/>
            <person name="He Z."/>
            <person name="Yang Z.K."/>
            <person name="Yen H.C."/>
            <person name="Zhou J."/>
            <person name="Wall J.D."/>
            <person name="Hazen T.C."/>
            <person name="Arkin A.P."/>
            <person name="Stahl D.A."/>
        </authorList>
    </citation>
    <scope>NUCLEOTIDE SEQUENCE [LARGE SCALE GENOMIC DNA]</scope>
    <source>
        <strain evidence="5">DP4</strain>
        <plasmid evidence="5">Plasmid pDVUL01</plasmid>
    </source>
</reference>
<name>A0A0H3ACC4_NITV4</name>
<keyword evidence="1" id="KW-0547">Nucleotide-binding</keyword>